<gene>
    <name evidence="5" type="ORF">PS862_02981</name>
</gene>
<evidence type="ECO:0000256" key="3">
    <source>
        <dbReference type="ARBA" id="ARBA00022679"/>
    </source>
</evidence>
<evidence type="ECO:0000256" key="4">
    <source>
        <dbReference type="ARBA" id="ARBA00023315"/>
    </source>
</evidence>
<dbReference type="OrthoDB" id="9799147at2"/>
<dbReference type="Gene3D" id="3.40.630.30">
    <property type="match status" value="1"/>
</dbReference>
<accession>A0A5E6R1X2</accession>
<dbReference type="SUPFAM" id="SSF55729">
    <property type="entry name" value="Acyl-CoA N-acyltransferases (Nat)"/>
    <property type="match status" value="1"/>
</dbReference>
<evidence type="ECO:0000313" key="6">
    <source>
        <dbReference type="Proteomes" id="UP000385207"/>
    </source>
</evidence>
<evidence type="ECO:0008006" key="7">
    <source>
        <dbReference type="Google" id="ProtNLM"/>
    </source>
</evidence>
<keyword evidence="3" id="KW-0808">Transferase</keyword>
<dbReference type="AlphaFoldDB" id="A0A5E6R1X2"/>
<dbReference type="RefSeq" id="WP_150744829.1">
    <property type="nucleotide sequence ID" value="NZ_CABVHE010000008.1"/>
</dbReference>
<organism evidence="5 6">
    <name type="scientific">Pseudomonas fluorescens</name>
    <dbReference type="NCBI Taxonomy" id="294"/>
    <lineage>
        <taxon>Bacteria</taxon>
        <taxon>Pseudomonadati</taxon>
        <taxon>Pseudomonadota</taxon>
        <taxon>Gammaproteobacteria</taxon>
        <taxon>Pseudomonadales</taxon>
        <taxon>Pseudomonadaceae</taxon>
        <taxon>Pseudomonas</taxon>
    </lineage>
</organism>
<dbReference type="GO" id="GO:0016746">
    <property type="term" value="F:acyltransferase activity"/>
    <property type="evidence" value="ECO:0007669"/>
    <property type="project" value="UniProtKB-KW"/>
</dbReference>
<comment type="similarity">
    <text evidence="1">Belongs to the acetyltransferase family. GNAT subfamily.</text>
</comment>
<reference evidence="5 6" key="1">
    <citation type="submission" date="2019-09" db="EMBL/GenBank/DDBJ databases">
        <authorList>
            <person name="Chandra G."/>
            <person name="Truman W A."/>
        </authorList>
    </citation>
    <scope>NUCLEOTIDE SEQUENCE [LARGE SCALE GENOMIC DNA]</scope>
    <source>
        <strain evidence="5">PS862</strain>
    </source>
</reference>
<sequence length="204" mass="22625">MQPGVDYFIEKLDPHHQSNKFSLGPDPDLRPLKSFIQDNALDYQVANVAVTYVAVLPPAEQGTRPRVIGYITLTCSEIDLGGTYAIDDCEHANRYPSMPALKVARLARHAGYAGFRIGETLMDVAIAVAVDNIAQFVGCRFLVTDSKANSVPFYEKVGLTLLDTEENRARREPVMFLDLNKLVEDEVAEPEEEELVANAELEIV</sequence>
<dbReference type="Proteomes" id="UP000385207">
    <property type="component" value="Unassembled WGS sequence"/>
</dbReference>
<dbReference type="InterPro" id="IPR016181">
    <property type="entry name" value="Acyl_CoA_acyltransferase"/>
</dbReference>
<name>A0A5E6R1X2_PSEFL</name>
<dbReference type="EMBL" id="CABVII010000012">
    <property type="protein sequence ID" value="VVP03665.1"/>
    <property type="molecule type" value="Genomic_DNA"/>
</dbReference>
<keyword evidence="4" id="KW-0012">Acyltransferase</keyword>
<proteinExistence type="inferred from homology"/>
<evidence type="ECO:0000313" key="5">
    <source>
        <dbReference type="EMBL" id="VVP03665.1"/>
    </source>
</evidence>
<evidence type="ECO:0000256" key="1">
    <source>
        <dbReference type="ARBA" id="ARBA00009342"/>
    </source>
</evidence>
<protein>
    <recommendedName>
        <fullName evidence="7">N-acetyltransferase domain-containing protein</fullName>
    </recommendedName>
</protein>
<evidence type="ECO:0000256" key="2">
    <source>
        <dbReference type="ARBA" id="ARBA00022649"/>
    </source>
</evidence>
<keyword evidence="2" id="KW-1277">Toxin-antitoxin system</keyword>
<dbReference type="PANTHER" id="PTHR36449:SF1">
    <property type="entry name" value="ACETYLTRANSFERASE"/>
    <property type="match status" value="1"/>
</dbReference>
<dbReference type="PANTHER" id="PTHR36449">
    <property type="entry name" value="ACETYLTRANSFERASE-RELATED"/>
    <property type="match status" value="1"/>
</dbReference>